<dbReference type="Pfam" id="PF13378">
    <property type="entry name" value="MR_MLE_C"/>
    <property type="match status" value="1"/>
</dbReference>
<dbReference type="NCBIfam" id="NF047820">
    <property type="entry name" value="TalGalacDh"/>
    <property type="match status" value="1"/>
</dbReference>
<protein>
    <submittedName>
        <fullName evidence="5">Mandelate racemase/muconate lactonizing enzyme family protein</fullName>
    </submittedName>
</protein>
<dbReference type="Pfam" id="PF02746">
    <property type="entry name" value="MR_MLE_N"/>
    <property type="match status" value="1"/>
</dbReference>
<dbReference type="PROSITE" id="PS00908">
    <property type="entry name" value="MR_MLE_1"/>
    <property type="match status" value="1"/>
</dbReference>
<dbReference type="SUPFAM" id="SSF54826">
    <property type="entry name" value="Enolase N-terminal domain-like"/>
    <property type="match status" value="1"/>
</dbReference>
<dbReference type="Proteomes" id="UP001410795">
    <property type="component" value="Unassembled WGS sequence"/>
</dbReference>
<proteinExistence type="predicted"/>
<name>A0ABP7BC55_9MICO</name>
<dbReference type="RefSeq" id="WP_221858746.1">
    <property type="nucleotide sequence ID" value="NZ_BAAAYV010000006.1"/>
</dbReference>
<dbReference type="InterPro" id="IPR036849">
    <property type="entry name" value="Enolase-like_C_sf"/>
</dbReference>
<dbReference type="SFLD" id="SFLDF00134">
    <property type="entry name" value="L-talarate/galactarate_dehydra"/>
    <property type="match status" value="1"/>
</dbReference>
<dbReference type="EMBL" id="BAAAYV010000006">
    <property type="protein sequence ID" value="GAA3656269.1"/>
    <property type="molecule type" value="Genomic_DNA"/>
</dbReference>
<dbReference type="PANTHER" id="PTHR13794">
    <property type="entry name" value="ENOLASE SUPERFAMILY, MANDELATE RACEMASE"/>
    <property type="match status" value="1"/>
</dbReference>
<dbReference type="Gene3D" id="3.20.20.120">
    <property type="entry name" value="Enolase-like C-terminal domain"/>
    <property type="match status" value="1"/>
</dbReference>
<dbReference type="PROSITE" id="PS00909">
    <property type="entry name" value="MR_MLE_2"/>
    <property type="match status" value="1"/>
</dbReference>
<comment type="caution">
    <text evidence="5">The sequence shown here is derived from an EMBL/GenBank/DDBJ whole genome shotgun (WGS) entry which is preliminary data.</text>
</comment>
<evidence type="ECO:0000313" key="5">
    <source>
        <dbReference type="EMBL" id="GAA3656269.1"/>
    </source>
</evidence>
<evidence type="ECO:0000256" key="3">
    <source>
        <dbReference type="ARBA" id="ARBA00022842"/>
    </source>
</evidence>
<feature type="domain" description="Mandelate racemase/muconate lactonizing enzyme C-terminal" evidence="4">
    <location>
        <begin position="156"/>
        <end position="253"/>
    </location>
</feature>
<dbReference type="SUPFAM" id="SSF51604">
    <property type="entry name" value="Enolase C-terminal domain-like"/>
    <property type="match status" value="1"/>
</dbReference>
<dbReference type="InterPro" id="IPR029065">
    <property type="entry name" value="Enolase_C-like"/>
</dbReference>
<dbReference type="InterPro" id="IPR013341">
    <property type="entry name" value="Mandelate_racemase_N_dom"/>
</dbReference>
<evidence type="ECO:0000256" key="2">
    <source>
        <dbReference type="ARBA" id="ARBA00022723"/>
    </source>
</evidence>
<reference evidence="6" key="1">
    <citation type="journal article" date="2019" name="Int. J. Syst. Evol. Microbiol.">
        <title>The Global Catalogue of Microorganisms (GCM) 10K type strain sequencing project: providing services to taxonomists for standard genome sequencing and annotation.</title>
        <authorList>
            <consortium name="The Broad Institute Genomics Platform"/>
            <consortium name="The Broad Institute Genome Sequencing Center for Infectious Disease"/>
            <person name="Wu L."/>
            <person name="Ma J."/>
        </authorList>
    </citation>
    <scope>NUCLEOTIDE SEQUENCE [LARGE SCALE GENOMIC DNA]</scope>
    <source>
        <strain evidence="6">JCM 16546</strain>
    </source>
</reference>
<dbReference type="SMART" id="SM00922">
    <property type="entry name" value="MR_MLE"/>
    <property type="match status" value="1"/>
</dbReference>
<dbReference type="InterPro" id="IPR033978">
    <property type="entry name" value="L-talarate_dehydratase"/>
</dbReference>
<dbReference type="Gene3D" id="3.30.390.10">
    <property type="entry name" value="Enolase-like, N-terminal domain"/>
    <property type="match status" value="1"/>
</dbReference>
<dbReference type="InterPro" id="IPR018110">
    <property type="entry name" value="Mandel_Rmase/mucon_lact_enz_CS"/>
</dbReference>
<keyword evidence="6" id="KW-1185">Reference proteome</keyword>
<dbReference type="PANTHER" id="PTHR13794:SF58">
    <property type="entry name" value="MITOCHONDRIAL ENOLASE SUPERFAMILY MEMBER 1"/>
    <property type="match status" value="1"/>
</dbReference>
<dbReference type="InterPro" id="IPR046945">
    <property type="entry name" value="RHMD-like"/>
</dbReference>
<organism evidence="5 6">
    <name type="scientific">Microbacterium marinilacus</name>
    <dbReference type="NCBI Taxonomy" id="415209"/>
    <lineage>
        <taxon>Bacteria</taxon>
        <taxon>Bacillati</taxon>
        <taxon>Actinomycetota</taxon>
        <taxon>Actinomycetes</taxon>
        <taxon>Micrococcales</taxon>
        <taxon>Microbacteriaceae</taxon>
        <taxon>Microbacterium</taxon>
    </lineage>
</organism>
<evidence type="ECO:0000259" key="4">
    <source>
        <dbReference type="SMART" id="SM00922"/>
    </source>
</evidence>
<dbReference type="InterPro" id="IPR029017">
    <property type="entry name" value="Enolase-like_N"/>
</dbReference>
<evidence type="ECO:0000313" key="6">
    <source>
        <dbReference type="Proteomes" id="UP001410795"/>
    </source>
</evidence>
<accession>A0ABP7BC55</accession>
<dbReference type="SFLD" id="SFLDG00179">
    <property type="entry name" value="mandelate_racemase"/>
    <property type="match status" value="1"/>
</dbReference>
<keyword evidence="3" id="KW-0460">Magnesium</keyword>
<gene>
    <name evidence="5" type="ORF">GCM10022202_15620</name>
</gene>
<dbReference type="InterPro" id="IPR013342">
    <property type="entry name" value="Mandelate_racemase_C"/>
</dbReference>
<evidence type="ECO:0000256" key="1">
    <source>
        <dbReference type="ARBA" id="ARBA00001946"/>
    </source>
</evidence>
<comment type="cofactor">
    <cofactor evidence="1">
        <name>Mg(2+)</name>
        <dbReference type="ChEBI" id="CHEBI:18420"/>
    </cofactor>
</comment>
<dbReference type="CDD" id="cd03316">
    <property type="entry name" value="MR_like"/>
    <property type="match status" value="1"/>
</dbReference>
<sequence length="376" mass="41145">MAYTPDAIRSLTLSTLALPLQTPISDAKVFTGRQKPMTEVVFLLAEIETEQGFSGHGFSYSKRAGGPAQYAHAKEVAAAAIGEDPNDIQRLYTKLLWAGASVGRSGVATQALAAIDIALYDLKAKRAGLPLAKLLGAHRDSVRTYNTSGGFLNASIDEVRERASQSIEQGIGGIKIKVGLPDSGEDLRRVRAVREHIGDAVPLMVDANQQWDRATALRMGRRLEEFDLVWIEEPLDAYDAEGHADLARALDTPIATGEMLASVAEHERLIAARACDIIQPDAPRVGGITQFLRLMTFADQAGLDLAPHFAMEIHLHLAACYPREPWVEHFDWLDPLFEERLETRDGRMVVPDRPGLGITFSGQARAWTTESVTVSR</sequence>
<keyword evidence="2" id="KW-0479">Metal-binding</keyword>
<dbReference type="SFLD" id="SFLDS00001">
    <property type="entry name" value="Enolase"/>
    <property type="match status" value="1"/>
</dbReference>